<evidence type="ECO:0000256" key="2">
    <source>
        <dbReference type="ARBA" id="ARBA00022679"/>
    </source>
</evidence>
<sequence>MPSSQAQKLAALIAQAVDDIEADTARQIPGAVTTDINQPSVAPEDELEATPQRAKALRTLKAATHQLLATLLPAGMQVIETHLSTLQTAMLDIVVEAKIADLLYSLDPDSSRGGVHINVLSDKTGIDSDKLSHILRFLAVRNIFCEINENHWVNNRLSFPLRSDSKNSVLNYLGHSHDDIVIPALLELRNFVLQKKDSVIIDKECYPSAWSKHRKWKGDFFEHLLSSEGGYKAERFGKAMLEITSALGIGDSQYKGFDWKSLPPKGTLIDVGGGIGAASYALAGYLPAWKIIVQDRTEVVTHGNEHYQKIGSSANIEFEAHDFLKPQPVHRMQAVDAYFLRHILHDWPESQCLKILTLLRQAAKPSTYLLVCETKLDPPVMKRDSVILPNGGMATATPHNLDLTMMTLFDSKERNTKEYAELFQKGGWRFESAIPLMTTVDKYVFKAVPNSDWKDSSTTLQ</sequence>
<evidence type="ECO:0000256" key="1">
    <source>
        <dbReference type="ARBA" id="ARBA00022603"/>
    </source>
</evidence>
<reference evidence="5" key="1">
    <citation type="submission" date="2021-03" db="EMBL/GenBank/DDBJ databases">
        <title>Draft genome sequence of rust myrtle Austropuccinia psidii MF-1, a brazilian biotype.</title>
        <authorList>
            <person name="Quecine M.C."/>
            <person name="Pachon D.M.R."/>
            <person name="Bonatelli M.L."/>
            <person name="Correr F.H."/>
            <person name="Franceschini L.M."/>
            <person name="Leite T.F."/>
            <person name="Margarido G.R.A."/>
            <person name="Almeida C.A."/>
            <person name="Ferrarezi J.A."/>
            <person name="Labate C.A."/>
        </authorList>
    </citation>
    <scope>NUCLEOTIDE SEQUENCE</scope>
    <source>
        <strain evidence="5">MF-1</strain>
    </source>
</reference>
<dbReference type="Pfam" id="PF00891">
    <property type="entry name" value="Methyltransf_2"/>
    <property type="match status" value="1"/>
</dbReference>
<keyword evidence="3" id="KW-0949">S-adenosyl-L-methionine</keyword>
<dbReference type="SUPFAM" id="SSF53335">
    <property type="entry name" value="S-adenosyl-L-methionine-dependent methyltransferases"/>
    <property type="match status" value="1"/>
</dbReference>
<dbReference type="PANTHER" id="PTHR43712">
    <property type="entry name" value="PUTATIVE (AFU_ORTHOLOGUE AFUA_4G14580)-RELATED"/>
    <property type="match status" value="1"/>
</dbReference>
<dbReference type="InterPro" id="IPR036388">
    <property type="entry name" value="WH-like_DNA-bd_sf"/>
</dbReference>
<organism evidence="5 6">
    <name type="scientific">Austropuccinia psidii MF-1</name>
    <dbReference type="NCBI Taxonomy" id="1389203"/>
    <lineage>
        <taxon>Eukaryota</taxon>
        <taxon>Fungi</taxon>
        <taxon>Dikarya</taxon>
        <taxon>Basidiomycota</taxon>
        <taxon>Pucciniomycotina</taxon>
        <taxon>Pucciniomycetes</taxon>
        <taxon>Pucciniales</taxon>
        <taxon>Sphaerophragmiaceae</taxon>
        <taxon>Austropuccinia</taxon>
    </lineage>
</organism>
<proteinExistence type="predicted"/>
<evidence type="ECO:0000256" key="3">
    <source>
        <dbReference type="ARBA" id="ARBA00022691"/>
    </source>
</evidence>
<dbReference type="Gene3D" id="3.40.50.150">
    <property type="entry name" value="Vaccinia Virus protein VP39"/>
    <property type="match status" value="1"/>
</dbReference>
<dbReference type="OrthoDB" id="2410195at2759"/>
<dbReference type="GO" id="GO:0032259">
    <property type="term" value="P:methylation"/>
    <property type="evidence" value="ECO:0007669"/>
    <property type="project" value="UniProtKB-KW"/>
</dbReference>
<dbReference type="InterPro" id="IPR016461">
    <property type="entry name" value="COMT-like"/>
</dbReference>
<protein>
    <recommendedName>
        <fullName evidence="4">O-methyltransferase C-terminal domain-containing protein</fullName>
    </recommendedName>
</protein>
<dbReference type="InterPro" id="IPR029063">
    <property type="entry name" value="SAM-dependent_MTases_sf"/>
</dbReference>
<evidence type="ECO:0000259" key="4">
    <source>
        <dbReference type="Pfam" id="PF00891"/>
    </source>
</evidence>
<accession>A0A9Q3H103</accession>
<dbReference type="Proteomes" id="UP000765509">
    <property type="component" value="Unassembled WGS sequence"/>
</dbReference>
<feature type="domain" description="O-methyltransferase C-terminal" evidence="4">
    <location>
        <begin position="262"/>
        <end position="429"/>
    </location>
</feature>
<name>A0A9Q3H103_9BASI</name>
<dbReference type="InterPro" id="IPR036390">
    <property type="entry name" value="WH_DNA-bd_sf"/>
</dbReference>
<dbReference type="PANTHER" id="PTHR43712:SF2">
    <property type="entry name" value="O-METHYLTRANSFERASE CICE"/>
    <property type="match status" value="1"/>
</dbReference>
<keyword evidence="1" id="KW-0489">Methyltransferase</keyword>
<evidence type="ECO:0000313" key="5">
    <source>
        <dbReference type="EMBL" id="MBW0485590.1"/>
    </source>
</evidence>
<keyword evidence="6" id="KW-1185">Reference proteome</keyword>
<comment type="caution">
    <text evidence="5">The sequence shown here is derived from an EMBL/GenBank/DDBJ whole genome shotgun (WGS) entry which is preliminary data.</text>
</comment>
<dbReference type="PROSITE" id="PS51683">
    <property type="entry name" value="SAM_OMT_II"/>
    <property type="match status" value="1"/>
</dbReference>
<dbReference type="SUPFAM" id="SSF46785">
    <property type="entry name" value="Winged helix' DNA-binding domain"/>
    <property type="match status" value="1"/>
</dbReference>
<keyword evidence="2" id="KW-0808">Transferase</keyword>
<dbReference type="GO" id="GO:0008171">
    <property type="term" value="F:O-methyltransferase activity"/>
    <property type="evidence" value="ECO:0007669"/>
    <property type="project" value="InterPro"/>
</dbReference>
<dbReference type="InterPro" id="IPR001077">
    <property type="entry name" value="COMT_C"/>
</dbReference>
<dbReference type="CDD" id="cd02440">
    <property type="entry name" value="AdoMet_MTases"/>
    <property type="match status" value="1"/>
</dbReference>
<dbReference type="EMBL" id="AVOT02008240">
    <property type="protein sequence ID" value="MBW0485590.1"/>
    <property type="molecule type" value="Genomic_DNA"/>
</dbReference>
<gene>
    <name evidence="5" type="ORF">O181_025305</name>
</gene>
<evidence type="ECO:0000313" key="6">
    <source>
        <dbReference type="Proteomes" id="UP000765509"/>
    </source>
</evidence>
<dbReference type="AlphaFoldDB" id="A0A9Q3H103"/>
<dbReference type="Gene3D" id="1.10.10.10">
    <property type="entry name" value="Winged helix-like DNA-binding domain superfamily/Winged helix DNA-binding domain"/>
    <property type="match status" value="1"/>
</dbReference>